<feature type="compositionally biased region" description="Gly residues" evidence="1">
    <location>
        <begin position="158"/>
        <end position="178"/>
    </location>
</feature>
<dbReference type="EMBL" id="BQNB010011331">
    <property type="protein sequence ID" value="GJS89181.1"/>
    <property type="molecule type" value="Genomic_DNA"/>
</dbReference>
<proteinExistence type="predicted"/>
<accession>A0ABQ4ZHG6</accession>
<sequence length="178" mass="18979">MEDDESLLAQVAPAPPTQPPPNIYDPIVHYGEEIPLRHPYRLPSPPPPPSPPPSPLSSSSPSSPSPPPVMMVQDDLVTSRMLPLKISYLPLLEFARSLLPAVGCEWCYDDDDGGVGVVVSVAVARVKESECRDRRDPLMGRIFGVGRRTRRKVIPAAGDGGDGGGRVAGNNGGGERVL</sequence>
<evidence type="ECO:0000313" key="3">
    <source>
        <dbReference type="Proteomes" id="UP001151760"/>
    </source>
</evidence>
<evidence type="ECO:0000313" key="2">
    <source>
        <dbReference type="EMBL" id="GJS89181.1"/>
    </source>
</evidence>
<evidence type="ECO:0000256" key="1">
    <source>
        <dbReference type="SAM" id="MobiDB-lite"/>
    </source>
</evidence>
<feature type="compositionally biased region" description="Pro residues" evidence="1">
    <location>
        <begin position="13"/>
        <end position="23"/>
    </location>
</feature>
<name>A0ABQ4ZHG6_9ASTR</name>
<dbReference type="Proteomes" id="UP001151760">
    <property type="component" value="Unassembled WGS sequence"/>
</dbReference>
<protein>
    <submittedName>
        <fullName evidence="2">Uncharacterized protein</fullName>
    </submittedName>
</protein>
<comment type="caution">
    <text evidence="2">The sequence shown here is derived from an EMBL/GenBank/DDBJ whole genome shotgun (WGS) entry which is preliminary data.</text>
</comment>
<reference evidence="2" key="2">
    <citation type="submission" date="2022-01" db="EMBL/GenBank/DDBJ databases">
        <authorList>
            <person name="Yamashiro T."/>
            <person name="Shiraishi A."/>
            <person name="Satake H."/>
            <person name="Nakayama K."/>
        </authorList>
    </citation>
    <scope>NUCLEOTIDE SEQUENCE</scope>
</reference>
<reference evidence="2" key="1">
    <citation type="journal article" date="2022" name="Int. J. Mol. Sci.">
        <title>Draft Genome of Tanacetum Coccineum: Genomic Comparison of Closely Related Tanacetum-Family Plants.</title>
        <authorList>
            <person name="Yamashiro T."/>
            <person name="Shiraishi A."/>
            <person name="Nakayama K."/>
            <person name="Satake H."/>
        </authorList>
    </citation>
    <scope>NUCLEOTIDE SEQUENCE</scope>
</reference>
<feature type="region of interest" description="Disordered" evidence="1">
    <location>
        <begin position="154"/>
        <end position="178"/>
    </location>
</feature>
<feature type="compositionally biased region" description="Pro residues" evidence="1">
    <location>
        <begin position="42"/>
        <end position="55"/>
    </location>
</feature>
<feature type="region of interest" description="Disordered" evidence="1">
    <location>
        <begin position="1"/>
        <end position="71"/>
    </location>
</feature>
<keyword evidence="3" id="KW-1185">Reference proteome</keyword>
<organism evidence="2 3">
    <name type="scientific">Tanacetum coccineum</name>
    <dbReference type="NCBI Taxonomy" id="301880"/>
    <lineage>
        <taxon>Eukaryota</taxon>
        <taxon>Viridiplantae</taxon>
        <taxon>Streptophyta</taxon>
        <taxon>Embryophyta</taxon>
        <taxon>Tracheophyta</taxon>
        <taxon>Spermatophyta</taxon>
        <taxon>Magnoliopsida</taxon>
        <taxon>eudicotyledons</taxon>
        <taxon>Gunneridae</taxon>
        <taxon>Pentapetalae</taxon>
        <taxon>asterids</taxon>
        <taxon>campanulids</taxon>
        <taxon>Asterales</taxon>
        <taxon>Asteraceae</taxon>
        <taxon>Asteroideae</taxon>
        <taxon>Anthemideae</taxon>
        <taxon>Anthemidinae</taxon>
        <taxon>Tanacetum</taxon>
    </lineage>
</organism>
<gene>
    <name evidence="2" type="ORF">Tco_0771817</name>
</gene>